<dbReference type="AlphaFoldDB" id="A0AA35NZ31"/>
<organism evidence="1 2">
    <name type="scientific">Podarcis lilfordi</name>
    <name type="common">Lilford's wall lizard</name>
    <dbReference type="NCBI Taxonomy" id="74358"/>
    <lineage>
        <taxon>Eukaryota</taxon>
        <taxon>Metazoa</taxon>
        <taxon>Chordata</taxon>
        <taxon>Craniata</taxon>
        <taxon>Vertebrata</taxon>
        <taxon>Euteleostomi</taxon>
        <taxon>Lepidosauria</taxon>
        <taxon>Squamata</taxon>
        <taxon>Bifurcata</taxon>
        <taxon>Unidentata</taxon>
        <taxon>Episquamata</taxon>
        <taxon>Laterata</taxon>
        <taxon>Lacertibaenia</taxon>
        <taxon>Lacertidae</taxon>
        <taxon>Podarcis</taxon>
    </lineage>
</organism>
<accession>A0AA35NZ31</accession>
<keyword evidence="2" id="KW-1185">Reference proteome</keyword>
<protein>
    <submittedName>
        <fullName evidence="1">Uncharacterized protein</fullName>
    </submittedName>
</protein>
<evidence type="ECO:0000313" key="1">
    <source>
        <dbReference type="EMBL" id="CAI5765667.1"/>
    </source>
</evidence>
<sequence length="109" mass="12387">MWFVLFDQNLILIKLQRLLDKYELDKLHLGTSVLFVDLQPKHFVLKFPCHEDPKSSLKCGFVRICANSSESSSVSLKRCVCVFENVVKNKVYWHCTAVLSGAACLAAPR</sequence>
<dbReference type="Proteomes" id="UP001178461">
    <property type="component" value="Chromosome 2"/>
</dbReference>
<reference evidence="1" key="1">
    <citation type="submission" date="2022-12" db="EMBL/GenBank/DDBJ databases">
        <authorList>
            <person name="Alioto T."/>
            <person name="Alioto T."/>
            <person name="Gomez Garrido J."/>
        </authorList>
    </citation>
    <scope>NUCLEOTIDE SEQUENCE</scope>
</reference>
<name>A0AA35NZ31_9SAUR</name>
<gene>
    <name evidence="1" type="ORF">PODLI_1B034431</name>
</gene>
<proteinExistence type="predicted"/>
<evidence type="ECO:0000313" key="2">
    <source>
        <dbReference type="Proteomes" id="UP001178461"/>
    </source>
</evidence>
<dbReference type="EMBL" id="OX395127">
    <property type="protein sequence ID" value="CAI5765667.1"/>
    <property type="molecule type" value="Genomic_DNA"/>
</dbReference>